<dbReference type="AlphaFoldDB" id="A0A4Y2BH11"/>
<protein>
    <submittedName>
        <fullName evidence="1">Uncharacterized protein</fullName>
    </submittedName>
</protein>
<comment type="caution">
    <text evidence="1">The sequence shown here is derived from an EMBL/GenBank/DDBJ whole genome shotgun (WGS) entry which is preliminary data.</text>
</comment>
<dbReference type="EMBL" id="BGPR01000076">
    <property type="protein sequence ID" value="GBL91027.1"/>
    <property type="molecule type" value="Genomic_DNA"/>
</dbReference>
<gene>
    <name evidence="1" type="ORF">AVEN_184416_1</name>
</gene>
<sequence>MEIAKNKVFSLPNICFRGCLAGKIIDFPGTTPKQNCIFQNCKETLYNAAQRSLDRVFRGSTGRALNSKAGLTWSLGCVLTLRTLKLANCLSPIEIVPEHLFWMRVEDFFGVVCACADSDLFTGLRHMPLISPHFHWSTVCSLRFDWSAYEFE</sequence>
<reference evidence="1 2" key="1">
    <citation type="journal article" date="2019" name="Sci. Rep.">
        <title>Orb-weaving spider Araneus ventricosus genome elucidates the spidroin gene catalogue.</title>
        <authorList>
            <person name="Kono N."/>
            <person name="Nakamura H."/>
            <person name="Ohtoshi R."/>
            <person name="Moran D.A.P."/>
            <person name="Shinohara A."/>
            <person name="Yoshida Y."/>
            <person name="Fujiwara M."/>
            <person name="Mori M."/>
            <person name="Tomita M."/>
            <person name="Arakawa K."/>
        </authorList>
    </citation>
    <scope>NUCLEOTIDE SEQUENCE [LARGE SCALE GENOMIC DNA]</scope>
</reference>
<keyword evidence="2" id="KW-1185">Reference proteome</keyword>
<organism evidence="1 2">
    <name type="scientific">Araneus ventricosus</name>
    <name type="common">Orbweaver spider</name>
    <name type="synonym">Epeira ventricosa</name>
    <dbReference type="NCBI Taxonomy" id="182803"/>
    <lineage>
        <taxon>Eukaryota</taxon>
        <taxon>Metazoa</taxon>
        <taxon>Ecdysozoa</taxon>
        <taxon>Arthropoda</taxon>
        <taxon>Chelicerata</taxon>
        <taxon>Arachnida</taxon>
        <taxon>Araneae</taxon>
        <taxon>Araneomorphae</taxon>
        <taxon>Entelegynae</taxon>
        <taxon>Araneoidea</taxon>
        <taxon>Araneidae</taxon>
        <taxon>Araneus</taxon>
    </lineage>
</organism>
<proteinExistence type="predicted"/>
<evidence type="ECO:0000313" key="2">
    <source>
        <dbReference type="Proteomes" id="UP000499080"/>
    </source>
</evidence>
<accession>A0A4Y2BH11</accession>
<dbReference type="Proteomes" id="UP000499080">
    <property type="component" value="Unassembled WGS sequence"/>
</dbReference>
<evidence type="ECO:0000313" key="1">
    <source>
        <dbReference type="EMBL" id="GBL91027.1"/>
    </source>
</evidence>
<name>A0A4Y2BH11_ARAVE</name>